<evidence type="ECO:0000313" key="2">
    <source>
        <dbReference type="EMBL" id="AYN58482.1"/>
    </source>
</evidence>
<protein>
    <submittedName>
        <fullName evidence="2">Terminase small subunit</fullName>
    </submittedName>
</protein>
<evidence type="ECO:0000313" key="3">
    <source>
        <dbReference type="Proteomes" id="UP000273822"/>
    </source>
</evidence>
<reference evidence="3" key="1">
    <citation type="submission" date="2018-09" db="EMBL/GenBank/DDBJ databases">
        <authorList>
            <person name="Rimple P.A."/>
            <person name="Stoner T.H."/>
            <person name="Garlena R.A."/>
            <person name="Russell D.A."/>
            <person name="Pope W.H."/>
            <person name="Jacobs-Sera D."/>
            <person name="Hatfull G.F."/>
        </authorList>
    </citation>
    <scope>NUCLEOTIDE SEQUENCE [LARGE SCALE GENOMIC DNA]</scope>
</reference>
<sequence>MAGRGPAPKEHHQRERDTRRRQADVVTVAADGTVRGPSLEEGTGRADWSDATVAWYDRWRRSAQAQLFQSTDWGRLLMLVPIVESYFTIKPSAAALSEIRLNEERLGATYVDRLRAKIRIEDLSAAPDAEVVPIQAAASRESALARLRGEA</sequence>
<gene>
    <name evidence="2" type="primary">1</name>
    <name evidence="2" type="ORF">PBI_MAUREEN_1</name>
</gene>
<feature type="compositionally biased region" description="Basic and acidic residues" evidence="1">
    <location>
        <begin position="7"/>
        <end position="23"/>
    </location>
</feature>
<dbReference type="EMBL" id="MH834619">
    <property type="protein sequence ID" value="AYN58482.1"/>
    <property type="molecule type" value="Genomic_DNA"/>
</dbReference>
<proteinExistence type="predicted"/>
<name>A0A3G2KHL7_9CAUD</name>
<dbReference type="Proteomes" id="UP000273822">
    <property type="component" value="Segment"/>
</dbReference>
<accession>A0A3G2KHL7</accession>
<organism evidence="2 3">
    <name type="scientific">Arthrobacter phage Maureen</name>
    <dbReference type="NCBI Taxonomy" id="2419961"/>
    <lineage>
        <taxon>Viruses</taxon>
        <taxon>Duplodnaviria</taxon>
        <taxon>Heunggongvirae</taxon>
        <taxon>Uroviricota</taxon>
        <taxon>Caudoviricetes</taxon>
        <taxon>Casidaviridae</taxon>
        <taxon>Liebevirus</taxon>
        <taxon>Liebevirus liebe</taxon>
        <taxon>Arthrobacter virus Liebe</taxon>
    </lineage>
</organism>
<dbReference type="Pfam" id="PF25673">
    <property type="entry name" value="Terminase_7"/>
    <property type="match status" value="1"/>
</dbReference>
<feature type="region of interest" description="Disordered" evidence="1">
    <location>
        <begin position="1"/>
        <end position="25"/>
    </location>
</feature>
<evidence type="ECO:0000256" key="1">
    <source>
        <dbReference type="SAM" id="MobiDB-lite"/>
    </source>
</evidence>
<dbReference type="InterPro" id="IPR057972">
    <property type="entry name" value="Terminase_7"/>
</dbReference>